<organism evidence="1 2">
    <name type="scientific">Caenorhabditis nigoni</name>
    <dbReference type="NCBI Taxonomy" id="1611254"/>
    <lineage>
        <taxon>Eukaryota</taxon>
        <taxon>Metazoa</taxon>
        <taxon>Ecdysozoa</taxon>
        <taxon>Nematoda</taxon>
        <taxon>Chromadorea</taxon>
        <taxon>Rhabditida</taxon>
        <taxon>Rhabditina</taxon>
        <taxon>Rhabditomorpha</taxon>
        <taxon>Rhabditoidea</taxon>
        <taxon>Rhabditidae</taxon>
        <taxon>Peloderinae</taxon>
        <taxon>Caenorhabditis</taxon>
    </lineage>
</organism>
<dbReference type="Proteomes" id="UP000230233">
    <property type="component" value="Unassembled WGS sequence"/>
</dbReference>
<name>A0A2G5SHX3_9PELO</name>
<evidence type="ECO:0000313" key="1">
    <source>
        <dbReference type="EMBL" id="PIC14695.1"/>
    </source>
</evidence>
<gene>
    <name evidence="1" type="ORF">B9Z55_026918</name>
</gene>
<sequence>MNRPIKAVVDSHPPFFEKINICVLGNSTFWNLNKKFFDFFPNGKGCKFFLPDKTTRKSKECYIKKSLEYLTPLFKNSQNPSAPFFTSIA</sequence>
<reference evidence="2" key="1">
    <citation type="submission" date="2017-10" db="EMBL/GenBank/DDBJ databases">
        <title>Rapid genome shrinkage in a self-fertile nematode reveals novel sperm competition proteins.</title>
        <authorList>
            <person name="Yin D."/>
            <person name="Schwarz E.M."/>
            <person name="Thomas C.G."/>
            <person name="Felde R.L."/>
            <person name="Korf I.F."/>
            <person name="Cutter A.D."/>
            <person name="Schartner C.M."/>
            <person name="Ralston E.J."/>
            <person name="Meyer B.J."/>
            <person name="Haag E.S."/>
        </authorList>
    </citation>
    <scope>NUCLEOTIDE SEQUENCE [LARGE SCALE GENOMIC DNA]</scope>
    <source>
        <strain evidence="2">JU1422</strain>
    </source>
</reference>
<evidence type="ECO:0000313" key="2">
    <source>
        <dbReference type="Proteomes" id="UP000230233"/>
    </source>
</evidence>
<keyword evidence="2" id="KW-1185">Reference proteome</keyword>
<protein>
    <submittedName>
        <fullName evidence="1">Uncharacterized protein</fullName>
    </submittedName>
</protein>
<proteinExistence type="predicted"/>
<comment type="caution">
    <text evidence="1">The sequence shown here is derived from an EMBL/GenBank/DDBJ whole genome shotgun (WGS) entry which is preliminary data.</text>
</comment>
<accession>A0A2G5SHX3</accession>
<dbReference type="AlphaFoldDB" id="A0A2G5SHX3"/>
<dbReference type="EMBL" id="PDUG01000007">
    <property type="protein sequence ID" value="PIC14695.1"/>
    <property type="molecule type" value="Genomic_DNA"/>
</dbReference>